<dbReference type="EMBL" id="JAQHXR010000002">
    <property type="protein sequence ID" value="MDA3969041.1"/>
    <property type="molecule type" value="Genomic_DNA"/>
</dbReference>
<protein>
    <submittedName>
        <fullName evidence="1">Uncharacterized protein</fullName>
    </submittedName>
</protein>
<name>A0ABT4VG95_9HELI</name>
<evidence type="ECO:0000313" key="1">
    <source>
        <dbReference type="EMBL" id="MDA3969041.1"/>
    </source>
</evidence>
<organism evidence="1 2">
    <name type="scientific">Helicobacter ibis</name>
    <dbReference type="NCBI Taxonomy" id="2962633"/>
    <lineage>
        <taxon>Bacteria</taxon>
        <taxon>Pseudomonadati</taxon>
        <taxon>Campylobacterota</taxon>
        <taxon>Epsilonproteobacteria</taxon>
        <taxon>Campylobacterales</taxon>
        <taxon>Helicobacteraceae</taxon>
        <taxon>Helicobacter</taxon>
    </lineage>
</organism>
<comment type="caution">
    <text evidence="1">The sequence shown here is derived from an EMBL/GenBank/DDBJ whole genome shotgun (WGS) entry which is preliminary data.</text>
</comment>
<proteinExistence type="predicted"/>
<sequence>MVLGFISGGYFRFSYSLKSSEFSHFMTSFLYLIIESATLKEIPSLIIFCPPPPLGFS</sequence>
<keyword evidence="2" id="KW-1185">Reference proteome</keyword>
<evidence type="ECO:0000313" key="2">
    <source>
        <dbReference type="Proteomes" id="UP001210261"/>
    </source>
</evidence>
<dbReference type="RefSeq" id="WP_271021334.1">
    <property type="nucleotide sequence ID" value="NZ_JAQHXR010000002.1"/>
</dbReference>
<accession>A0ABT4VG95</accession>
<reference evidence="1 2" key="1">
    <citation type="submission" date="2023-01" db="EMBL/GenBank/DDBJ databases">
        <title>Description of Helicobacter ibis sp. nov. isolated from faecal droppings of black-faced ibis (Theristicus melanopis).</title>
        <authorList>
            <person name="Lopez-Cantillo M."/>
            <person name="Vidal-Veuthey B."/>
            <person name="Mella A."/>
            <person name="De La Haba R."/>
            <person name="Collado L."/>
        </authorList>
    </citation>
    <scope>NUCLEOTIDE SEQUENCE [LARGE SCALE GENOMIC DNA]</scope>
    <source>
        <strain evidence="1 2">A82</strain>
    </source>
</reference>
<gene>
    <name evidence="1" type="ORF">PF021_05050</name>
</gene>
<dbReference type="Proteomes" id="UP001210261">
    <property type="component" value="Unassembled WGS sequence"/>
</dbReference>